<dbReference type="Gene3D" id="3.30.40.10">
    <property type="entry name" value="Zinc/RING finger domain, C3HC4 (zinc finger)"/>
    <property type="match status" value="1"/>
</dbReference>
<protein>
    <recommendedName>
        <fullName evidence="4">RING-type domain-containing protein</fullName>
    </recommendedName>
</protein>
<evidence type="ECO:0000256" key="3">
    <source>
        <dbReference type="SAM" id="MobiDB-lite"/>
    </source>
</evidence>
<sequence length="4757" mass="533984">MESNPPFLLEDFGQRVDLTRRIREVLVNYPEGTTVLKELIQNADDAGATKVCLCLDRRVHGVDSLLSDKLAEWQGPSLLAFNDAEFTEDDFASISRIGGSQKHSQAWKTGRFGVGFNSVYHMTDLPSFVSGKYIVLFDPQGVYLPNVSAANPGKRIEYVSSSALSIYKDQFFPYCAFGCDMIKPFPGTLFRFPLRNADQAAVSKLSRQAYSEDDISSMFVQLYEEGVFTLLFLKNILSVEMYVWNADASSPHKLYSCSVSSKNDDTVWHRQALSRLSNSFNSVNNEVDSFSLDFLSESHAGQQLEKKECTFFIVQAMASKSSRISDFAAAAAKDYDIHLLPWASVAACTSDGVSEAGFLKHGRAFCFLPLPLRTGLTVQVNGYFEVSSNRRSIWYGADMDRGGKLRSDWNRLLLEDVVAPVFVRLLLGVRDLVPSEWYHSLWPNGSFEEPWNFLVEHIYRSIGNSPVLHSDLDGGKWVSPTEAFVHDEQFIKSKELSETLLLLGMPIIHFPSSLVNMFMSYDSSFQQRLVSPATVRIFLRQCETLTTSSGLCKLILLEYCLQDLIDTDVGKYAYGLPLVPLASGEFGYFSEASKGNSYYICSELEYRLLHKMSNRIIDVNIPPNILNRLSAITEASGANIVFFNVQCLLQLFPAFVPANWRYERRVLWDPESNVSHPASSWFMIFWQYLRDQDEALSLFGDWPILPSTSGHLYAPLKNTKLVNTESLPNTMKDLLVKIGCRVLDPKYRIHHLDLSQYLYSANGAGVLDAIFDVFSPNEDILQTFLHIEVLEKIELRKFLLDPKWYVGDSITNFQIRNCKRLPIFEVYSGASTCTQDFSDLEHTRKHLPPLNVPECLLGGQFIKSSCTTEEEILLRYYGIDRMGKVCFYKKQVFNRIHALQPEVRDSVMLSILCDLPQLCVEDVSLREALRKLEFVPTGDGSLKCPQVLYDPRNEELYALLEDSDSFPSGLFQESGVLDMLQGLGLRTAVSPETVVQSARQIELTGHKDQAKAHSRGKVLLSYLEVNANKWMSKPPNGGLRMMSRTISRVATGFKLQTLESDLEKLWNDLRMISWCPVIVQAPYSSLPWPIVSSMVAPPKLVRLQTDLWLVSASMRILDGECSSTALSIGLGWSSPPGGNVIASQLLELGRNNEMITDQILRKELALAMPRMYSILTAMIGSDDMEIVKLILEGCRWIWVGDGFATASEVVLNGPLHLAPYIRVIPVDLAVFRLLFLELGIRDFLKPTDYASILSTMAERKGTIPLDAHELRAVLLIVQQLTEGHFQDQQVPIYLPDVSSRLFPSTSLVYNDAPWLLDSEDPECAFENIPSVPLSSKGTTHKLVHGNISKGVAEKLGVCSLRRILLAESADSMNLSLSGAVEAFGQHEALTTRLKHIVEMYADGPGILFELVQNAEDAGASEVIFLLDKTHYGTSSVLSPEMADWQGPALYCFNSAVFSPQDLYAISRIGQDSKLDKPFAIGRFGLGFNCVYHFTDIPSFVSGENIVLFDPHASNLPGISPSHPGLRIKFVRRKILEQFPDQFSPYLHFGCDLQQPFPGTLFRFPLRSESAASKSLIKREKYAPEDVLSLFSSFSEVVSETLLFLRNVKTISIFVKDGNGQDMNLLHRVQRHHVTDLETESHHLNSMLNYIHGNQQHSGMDKDQFLNKLSQTSDRDLAWNCKKIMVTEQDHCGAKSHFWMMSECLGGGHTSKNSLSLEIKSHKLIPWACVAAYLHTVNVKETKESGVKTTEGEPSSEPSSVTTDALLVPLDSMQYRRDFEGRAFSFLPLPISTGLPLHVNAYFELSSNRRDIWFGNDMAGVGKARSDWNIHLLENVTAPAYGHLLEKAAIEVGPSDLFTSFWPTVVEIEPWASMVRKLYMSIADLGLRVFYTKARGGQWISTKHAVFPDFRFPKVSELVEVLSDVGLPLVNVSKPVVERFMEVCPSLYFLSPQLLRTLLIRRKRGFKNKSAMILTLEYCLSDVIEPVCSDSLYGLPLVPLASGSFSTFNKRGEGERVFITRENEYDLLKGSISNLLIDRSIPEELQKKMFDIAHCGDSNISFLTCHMLEELFPRILPPGWKNCKQVSWTPGFQGQPSLDWIGLLWSYLRSSCDDLSVFSKWPILPVENNTLLQLVRNSYVIRDEGWSENMLSLLQKLGCLFLRSELRIEHPQLKDFVQEPSVIGILNALLGVSGEARCIERLFINASEGELHELRSYILQSKWFIEGKIDGTLIDMIKQLPIFESCESRKLVSLSQPTKWISPVDINKDLLDEAFVRTESEKEKFILRNYLGIREPTRAEFFKDHILHRMPQFISQPKTLAAIFSDMMLLIKEDTSIKSLLSQSPFVLTVDGTWQHPSRLYDPRVPGLQKLLHKETFFPSDKFVETEILDALVTLGLKKSLGLSGLLDSARSISLLHDSGDSEAMIYGRRLLACLDALGCDLSKGKRDSHREYGNTQFDQTDTDLGSSDAEYADSSVTGEENCHKWDMEIFHCLGDVIQHELDESFWSEMKTITWCPVYVEPPLQALPWLIPKKHLAPPALARPKSQMWIVSSMMHVLDGECRSMYLQRKLGWMECPNVDVISTQLIELSKSYNQLKLHTLEESVVNDALQREIPELYCKMQGFIGTDSFMILKSALDGVSWVWIGDNFVSPNSLAFDSPVKFHPYLYVVPSELSEFKDLLLALGVKLTFDTSDYVRVLQLLNRDIKGVALSQEQLDFVHCVLEAVADCYADMPLNDASSSPLLLPDSCGVLMCAEDLVYNDAPWMENNNFGARHFVHQNINNDLADRLGVQSVRCLSLVDEEMMKNLPCMDYGSIKELLALYGGSDFLLFDLLELADSCKAKKLHLIFDKREHPRQSLLQHNLGEFQGPALVAVLEGGTLSQEEISNLQRRPPWRLHGNTLNYGLGLLSCYFVCDLPMILSKGYLYMFDPLGKAFTPQAASGKMFSLTGTNLVERFHDQFNPMLISQNMSWSSSDSTVIRMPLTSECMIDQLDYGPKRIKGIFDKFVNHASASLLFLKSVFQVTLSTWEQEDIRPCQYHSVCVDPSSAMLRNPFPEKKWRKFHISRLFSSSNAAIKIHSIDVHMVQRETTVVDKWLVVLSLGSGQTRNMALDRRYLSYNLTPVAGVAAHISRNGEIVNSHFSSCILSPLPLSGDLSIPVTALGCFLVRHNGGRQLFNIQNSTVLTEPQLDTENHLIEAWNRELMSCICDSYVELVLVMQDPARIMSLTSSSESGSVHAVSLMLQAYGDQTYIFWPRSIVKSLSADLPNSDSTKPCLLKEFEEEWECLIKQVIRPFYTRLVDLPVWHLYSGKLEKAEKGMFLAQPGTGVSDTLPPFAVCSFIKEHYPVFSVPWELVKEIQAVGVAVREIKPKMVRDLLKASSTSIAPQEVETYIDILEYCLSDIELHSNSGADASVEQEEGSSNTAASNSNSQGGDALEMMTSFGKVLLDFGRVVVEDIGRAGGPSIPRNASTSNNSRARNHNLKFQSIAAELKGLLCPTATSKLARLGVTELWVGSKEQQTLMRPLAGKFIHPKCLERKNLADIFSNQSIQISLKLQSFSYYLLANHMKYLFSEHWVSHVNGSNKAPWFSWENSLSFSGEGGPSPEWIRLFWRNFNVSSGDVSLFSNWPLIPAILGRPVLCRVQEYRLVFIPPRISNRTPIDETSVSSNEGYDLPGSLETGDSRSEIIQSYLSGFEDMKLRYPWLSSLLNQCNIPVYDTSFLKCAAPCNCFPSPGQSLGQVIASKLHAAKHAGYFSEPDFPVAASRDELFDLFASDFTSNGSAYSTEEFDMLRALPIYRTVMGTYTRLLGREQCIISPNSFFQPIDERCLSYSANSGGYLLFRALGVIELHDKEVLVKFALPAFEQKSRNEQEDILIYLYMNWQELQVDSSVLGSLKETKFVKSSNELSKELFKPKDLLDPSDSLLTSVFSEEKNKFPGERFNSDEWLRILRKAGLRTAAEADVILECAKKVEYLGVEYMNRVEDPDDFETNSNRQNEISPEIWSLAVSVVEYIFSNFAIFYGNNFCDMLSKIAFIPAEKGLPNVVGRKRGKRILCSYSEAIMLKDWPLAWGIAPILSGQNIFPPEYSWGALHLRSPPAFSTVLKHLQVVGVNGGEDTLAHWPISSGMMTIEEASCEVLSYLDKMWGSLSSADVSELQKVAFLPVANGTRLVSANSLFVHLSINLSPFAFELPTRYLPFVKVLKNLGLQDAFSVNNAKDLLLNLQKACGYQRLNPNELRAVMQILHFICDAAILESSGDFNWVLEAIVPDDGGRLVLARSCVYIDSYGSQFIGCIDTSKIRFVHPDLPDRICTALGIRKISDIVVEELDHGNELQYLDQIGSVQLATVRDRLLSRSFQDAVWTVVNSLTSLLPAFKDMTFERIQSSLVYVAEKLQFVQCLRTRFVLHPKSLDITRVAKDSVIPEWKVESGHRSLHFVNQSKTCAYVAEPPHYISVFSVIAIIISQVLGSPIPLPIGPLFSSPEGSEKAIVDALKLGCDLKENDARGGVNHLIGKELLPHDARQVQFHPLRPFYTGEIVAWRTGKDGDKLKYGRVLEDVRPSAGQALYRFKVETAPAVNETLLSSHIFSFRSISTENEDSSSTRLDGSNECMENRKCLPVLQIAGGNKPRSQPQTANELQYGRVSAAELVQAVHDMLSMAGVSLDTEKQSLLQTSLSLQEQLKESQAELLLEQEKADAAAKEADLAKAAWSCRICLSAEIDTTIVPCGHVLCRRCSTAVSRCPFCRLQVSKTIKIFRP</sequence>
<keyword evidence="1" id="KW-0862">Zinc</keyword>
<feature type="coiled-coil region" evidence="2">
    <location>
        <begin position="4667"/>
        <end position="4701"/>
    </location>
</feature>
<evidence type="ECO:0000256" key="1">
    <source>
        <dbReference type="PROSITE-ProRule" id="PRU00175"/>
    </source>
</evidence>
<dbReference type="SMART" id="SM00184">
    <property type="entry name" value="RING"/>
    <property type="match status" value="1"/>
</dbReference>
<dbReference type="GO" id="GO:0008270">
    <property type="term" value="F:zinc ion binding"/>
    <property type="evidence" value="ECO:0007669"/>
    <property type="project" value="UniProtKB-KW"/>
</dbReference>
<dbReference type="GO" id="GO:0030544">
    <property type="term" value="F:Hsp70 protein binding"/>
    <property type="evidence" value="ECO:0007669"/>
    <property type="project" value="TreeGrafter"/>
</dbReference>
<dbReference type="STRING" id="218851.A0A2G5F866"/>
<dbReference type="SUPFAM" id="SSF55874">
    <property type="entry name" value="ATPase domain of HSP90 chaperone/DNA topoisomerase II/histidine kinase"/>
    <property type="match status" value="2"/>
</dbReference>
<feature type="compositionally biased region" description="Low complexity" evidence="3">
    <location>
        <begin position="3421"/>
        <end position="3431"/>
    </location>
</feature>
<accession>A0A2G5F866</accession>
<keyword evidence="1" id="KW-0863">Zinc-finger</keyword>
<feature type="region of interest" description="Disordered" evidence="3">
    <location>
        <begin position="1741"/>
        <end position="1760"/>
    </location>
</feature>
<dbReference type="InterPro" id="IPR001841">
    <property type="entry name" value="Znf_RING"/>
</dbReference>
<dbReference type="PANTHER" id="PTHR15600">
    <property type="entry name" value="SACSIN"/>
    <property type="match status" value="1"/>
</dbReference>
<dbReference type="OrthoDB" id="1262810at2759"/>
<dbReference type="Proteomes" id="UP000230069">
    <property type="component" value="Unassembled WGS sequence"/>
</dbReference>
<dbReference type="Pfam" id="PF13920">
    <property type="entry name" value="zf-C3HC4_3"/>
    <property type="match status" value="1"/>
</dbReference>
<gene>
    <name evidence="5" type="ORF">AQUCO_00201462v1</name>
</gene>
<dbReference type="PANTHER" id="PTHR15600:SF42">
    <property type="entry name" value="SACSIN"/>
    <property type="match status" value="1"/>
</dbReference>
<evidence type="ECO:0000256" key="2">
    <source>
        <dbReference type="SAM" id="Coils"/>
    </source>
</evidence>
<keyword evidence="6" id="KW-1185">Reference proteome</keyword>
<dbReference type="InterPro" id="IPR058210">
    <property type="entry name" value="SACS/Nov_dom"/>
</dbReference>
<dbReference type="InParanoid" id="A0A2G5F866"/>
<feature type="domain" description="RING-type" evidence="4">
    <location>
        <begin position="4711"/>
        <end position="4745"/>
    </location>
</feature>
<feature type="compositionally biased region" description="Polar residues" evidence="3">
    <location>
        <begin position="2453"/>
        <end position="2465"/>
    </location>
</feature>
<evidence type="ECO:0000313" key="6">
    <source>
        <dbReference type="Proteomes" id="UP000230069"/>
    </source>
</evidence>
<dbReference type="PROSITE" id="PS50089">
    <property type="entry name" value="ZF_RING_2"/>
    <property type="match status" value="1"/>
</dbReference>
<evidence type="ECO:0000259" key="4">
    <source>
        <dbReference type="PROSITE" id="PS50089"/>
    </source>
</evidence>
<dbReference type="InterPro" id="IPR036890">
    <property type="entry name" value="HATPase_C_sf"/>
</dbReference>
<evidence type="ECO:0000313" key="5">
    <source>
        <dbReference type="EMBL" id="PIA64191.1"/>
    </source>
</evidence>
<reference evidence="5 6" key="1">
    <citation type="submission" date="2017-09" db="EMBL/GenBank/DDBJ databases">
        <title>WGS assembly of Aquilegia coerulea Goldsmith.</title>
        <authorList>
            <person name="Hodges S."/>
            <person name="Kramer E."/>
            <person name="Nordborg M."/>
            <person name="Tomkins J."/>
            <person name="Borevitz J."/>
            <person name="Derieg N."/>
            <person name="Yan J."/>
            <person name="Mihaltcheva S."/>
            <person name="Hayes R.D."/>
            <person name="Rokhsar D."/>
        </authorList>
    </citation>
    <scope>NUCLEOTIDE SEQUENCE [LARGE SCALE GENOMIC DNA]</scope>
    <source>
        <strain evidence="6">cv. Goldsmith</strain>
    </source>
</reference>
<name>A0A2G5F866_AQUCA</name>
<keyword evidence="1" id="KW-0479">Metal-binding</keyword>
<dbReference type="InterPro" id="IPR052972">
    <property type="entry name" value="Sacsin_chaperone_reg"/>
</dbReference>
<dbReference type="SUPFAM" id="SSF57850">
    <property type="entry name" value="RING/U-box"/>
    <property type="match status" value="1"/>
</dbReference>
<proteinExistence type="predicted"/>
<dbReference type="InterPro" id="IPR013083">
    <property type="entry name" value="Znf_RING/FYVE/PHD"/>
</dbReference>
<dbReference type="EMBL" id="KZ305019">
    <property type="protein sequence ID" value="PIA64191.1"/>
    <property type="molecule type" value="Genomic_DNA"/>
</dbReference>
<dbReference type="NCBIfam" id="NF047352">
    <property type="entry name" value="P_loop_sacsin"/>
    <property type="match status" value="2"/>
</dbReference>
<keyword evidence="2" id="KW-0175">Coiled coil</keyword>
<feature type="compositionally biased region" description="Low complexity" evidence="3">
    <location>
        <begin position="1751"/>
        <end position="1760"/>
    </location>
</feature>
<dbReference type="FunCoup" id="A0A2G5F866">
    <property type="interactions" value="976"/>
</dbReference>
<dbReference type="Pfam" id="PF25794">
    <property type="entry name" value="SACS"/>
    <property type="match status" value="3"/>
</dbReference>
<feature type="region of interest" description="Disordered" evidence="3">
    <location>
        <begin position="3410"/>
        <end position="3434"/>
    </location>
</feature>
<organism evidence="5 6">
    <name type="scientific">Aquilegia coerulea</name>
    <name type="common">Rocky mountain columbine</name>
    <dbReference type="NCBI Taxonomy" id="218851"/>
    <lineage>
        <taxon>Eukaryota</taxon>
        <taxon>Viridiplantae</taxon>
        <taxon>Streptophyta</taxon>
        <taxon>Embryophyta</taxon>
        <taxon>Tracheophyta</taxon>
        <taxon>Spermatophyta</taxon>
        <taxon>Magnoliopsida</taxon>
        <taxon>Ranunculales</taxon>
        <taxon>Ranunculaceae</taxon>
        <taxon>Thalictroideae</taxon>
        <taxon>Aquilegia</taxon>
    </lineage>
</organism>
<feature type="region of interest" description="Disordered" evidence="3">
    <location>
        <begin position="2445"/>
        <end position="2466"/>
    </location>
</feature>